<dbReference type="AlphaFoldDB" id="A0A2P5WTF9"/>
<accession>A0A2P5WTF9</accession>
<protein>
    <submittedName>
        <fullName evidence="1">Uncharacterized protein</fullName>
    </submittedName>
</protein>
<dbReference type="Proteomes" id="UP000239757">
    <property type="component" value="Unassembled WGS sequence"/>
</dbReference>
<dbReference type="OrthoDB" id="1932527at2759"/>
<evidence type="ECO:0000313" key="2">
    <source>
        <dbReference type="Proteomes" id="UP000239757"/>
    </source>
</evidence>
<evidence type="ECO:0000313" key="1">
    <source>
        <dbReference type="EMBL" id="PPR94367.1"/>
    </source>
</evidence>
<organism evidence="1 2">
    <name type="scientific">Gossypium barbadense</name>
    <name type="common">Sea Island cotton</name>
    <name type="synonym">Hibiscus barbadensis</name>
    <dbReference type="NCBI Taxonomy" id="3634"/>
    <lineage>
        <taxon>Eukaryota</taxon>
        <taxon>Viridiplantae</taxon>
        <taxon>Streptophyta</taxon>
        <taxon>Embryophyta</taxon>
        <taxon>Tracheophyta</taxon>
        <taxon>Spermatophyta</taxon>
        <taxon>Magnoliopsida</taxon>
        <taxon>eudicotyledons</taxon>
        <taxon>Gunneridae</taxon>
        <taxon>Pentapetalae</taxon>
        <taxon>rosids</taxon>
        <taxon>malvids</taxon>
        <taxon>Malvales</taxon>
        <taxon>Malvaceae</taxon>
        <taxon>Malvoideae</taxon>
        <taxon>Gossypium</taxon>
    </lineage>
</organism>
<sequence length="126" mass="14049">MTAKFVLNTIQKTHSQVTRQEPMLGIVRMYLSNALLGLSTVKYPHALNETHIVLIPKKDKPCCISTCTPLHCVMRLITNNIMVAFELIHHMNNTGRGRVGEVAMNIDIILLNGHGLGPVVPKRGLW</sequence>
<reference evidence="1 2" key="1">
    <citation type="submission" date="2015-01" db="EMBL/GenBank/DDBJ databases">
        <title>Genome of allotetraploid Gossypium barbadense reveals genomic plasticity and fiber elongation in cotton evolution.</title>
        <authorList>
            <person name="Chen X."/>
            <person name="Liu X."/>
            <person name="Zhao B."/>
            <person name="Zheng H."/>
            <person name="Hu Y."/>
            <person name="Lu G."/>
            <person name="Yang C."/>
            <person name="Chen J."/>
            <person name="Shan C."/>
            <person name="Zhang L."/>
            <person name="Zhou Y."/>
            <person name="Wang L."/>
            <person name="Guo W."/>
            <person name="Bai Y."/>
            <person name="Ruan J."/>
            <person name="Shangguan X."/>
            <person name="Mao Y."/>
            <person name="Jiang J."/>
            <person name="Zhu Y."/>
            <person name="Lei J."/>
            <person name="Kang H."/>
            <person name="Chen S."/>
            <person name="He X."/>
            <person name="Wang R."/>
            <person name="Wang Y."/>
            <person name="Chen J."/>
            <person name="Wang L."/>
            <person name="Yu S."/>
            <person name="Wang B."/>
            <person name="Wei J."/>
            <person name="Song S."/>
            <person name="Lu X."/>
            <person name="Gao Z."/>
            <person name="Gu W."/>
            <person name="Deng X."/>
            <person name="Ma D."/>
            <person name="Wang S."/>
            <person name="Liang W."/>
            <person name="Fang L."/>
            <person name="Cai C."/>
            <person name="Zhu X."/>
            <person name="Zhou B."/>
            <person name="Zhang Y."/>
            <person name="Chen Z."/>
            <person name="Xu S."/>
            <person name="Zhu R."/>
            <person name="Wang S."/>
            <person name="Zhang T."/>
            <person name="Zhao G."/>
        </authorList>
    </citation>
    <scope>NUCLEOTIDE SEQUENCE [LARGE SCALE GENOMIC DNA]</scope>
    <source>
        <strain evidence="2">cv. Xinhai21</strain>
        <tissue evidence="1">Leaf</tissue>
    </source>
</reference>
<name>A0A2P5WTF9_GOSBA</name>
<dbReference type="EMBL" id="KZ666561">
    <property type="protein sequence ID" value="PPR94367.1"/>
    <property type="molecule type" value="Genomic_DNA"/>
</dbReference>
<gene>
    <name evidence="1" type="ORF">GOBAR_AA26298</name>
</gene>
<proteinExistence type="predicted"/>